<evidence type="ECO:0000256" key="1">
    <source>
        <dbReference type="SAM" id="Phobius"/>
    </source>
</evidence>
<proteinExistence type="predicted"/>
<protein>
    <submittedName>
        <fullName evidence="2">Uncharacterized protein</fullName>
    </submittedName>
</protein>
<reference evidence="2" key="2">
    <citation type="submission" date="2023-06" db="EMBL/GenBank/DDBJ databases">
        <authorList>
            <consortium name="Lawrence Berkeley National Laboratory"/>
            <person name="Haridas S."/>
            <person name="Hensen N."/>
            <person name="Bonometti L."/>
            <person name="Westerberg I."/>
            <person name="Brannstrom I.O."/>
            <person name="Guillou S."/>
            <person name="Cros-Aarteil S."/>
            <person name="Calhoun S."/>
            <person name="Kuo A."/>
            <person name="Mondo S."/>
            <person name="Pangilinan J."/>
            <person name="Riley R."/>
            <person name="Labutti K."/>
            <person name="Andreopoulos B."/>
            <person name="Lipzen A."/>
            <person name="Chen C."/>
            <person name="Yanf M."/>
            <person name="Daum C."/>
            <person name="Ng V."/>
            <person name="Clum A."/>
            <person name="Steindorff A."/>
            <person name="Ohm R."/>
            <person name="Martin F."/>
            <person name="Silar P."/>
            <person name="Natvig D."/>
            <person name="Lalanne C."/>
            <person name="Gautier V."/>
            <person name="Ament-Velasquez S.L."/>
            <person name="Kruys A."/>
            <person name="Hutchinson M.I."/>
            <person name="Powell A.J."/>
            <person name="Barry K."/>
            <person name="Miller A.N."/>
            <person name="Grigoriev I.V."/>
            <person name="Debuchy R."/>
            <person name="Gladieux P."/>
            <person name="Thoren M.H."/>
            <person name="Johannesson H."/>
        </authorList>
    </citation>
    <scope>NUCLEOTIDE SEQUENCE</scope>
    <source>
        <strain evidence="2">CBS 118394</strain>
    </source>
</reference>
<reference evidence="2" key="1">
    <citation type="journal article" date="2023" name="Mol. Phylogenet. Evol.">
        <title>Genome-scale phylogeny and comparative genomics of the fungal order Sordariales.</title>
        <authorList>
            <person name="Hensen N."/>
            <person name="Bonometti L."/>
            <person name="Westerberg I."/>
            <person name="Brannstrom I.O."/>
            <person name="Guillou S."/>
            <person name="Cros-Aarteil S."/>
            <person name="Calhoun S."/>
            <person name="Haridas S."/>
            <person name="Kuo A."/>
            <person name="Mondo S."/>
            <person name="Pangilinan J."/>
            <person name="Riley R."/>
            <person name="LaButti K."/>
            <person name="Andreopoulos B."/>
            <person name="Lipzen A."/>
            <person name="Chen C."/>
            <person name="Yan M."/>
            <person name="Daum C."/>
            <person name="Ng V."/>
            <person name="Clum A."/>
            <person name="Steindorff A."/>
            <person name="Ohm R.A."/>
            <person name="Martin F."/>
            <person name="Silar P."/>
            <person name="Natvig D.O."/>
            <person name="Lalanne C."/>
            <person name="Gautier V."/>
            <person name="Ament-Velasquez S.L."/>
            <person name="Kruys A."/>
            <person name="Hutchinson M.I."/>
            <person name="Powell A.J."/>
            <person name="Barry K."/>
            <person name="Miller A.N."/>
            <person name="Grigoriev I.V."/>
            <person name="Debuchy R."/>
            <person name="Gladieux P."/>
            <person name="Hiltunen Thoren M."/>
            <person name="Johannesson H."/>
        </authorList>
    </citation>
    <scope>NUCLEOTIDE SEQUENCE</scope>
    <source>
        <strain evidence="2">CBS 118394</strain>
    </source>
</reference>
<dbReference type="PANTHER" id="PTHR35043">
    <property type="entry name" value="TRANSCRIPTION FACTOR DOMAIN-CONTAINING PROTEIN"/>
    <property type="match status" value="1"/>
</dbReference>
<sequence length="465" mass="51806">MKTFQPNCTLPPPGEPSFVAGPEIRSTLDIVWACLSVIFLSTWSVLHLNVPPPIRSRTRWQLFRKTVWLAKRKLKWTLYSSLMPELTIAFGVDRFLSARKSVGETRTMAVDDGTEWTLTHALFADMDGFLIKFPDEPVEESGSGHGGGLLSEKALELQRHYERQFERMGSTGWQAHRTNCEALEPSYIESTATSRSGTNSSNRADVIEFEGFAQPLCGNFWVLNARQIAIARRHGIIACLPRESEEELADKSKSDGLVKLIAFSQLIWLVVQLIVRSVKGKPNSQLEIMTVSYAACAMVGYGLLWHQPQDVSQPVILEACRSPSGAEIAEITGQRGNDVGRFRPRSMLMPSMDIQSGAAFASGLLLGGLLYGLIHLTAWDFSFPTPVDRLLWRICSLVLGLSPLVVTLFRFLPIGRIPYFVIVLIITIASYASRIILLVETFRSLYYIEPAGYVSTWTVAIPHIG</sequence>
<accession>A0AAE0HWX3</accession>
<feature type="transmembrane region" description="Helical" evidence="1">
    <location>
        <begin position="357"/>
        <end position="378"/>
    </location>
</feature>
<name>A0AAE0HWX3_9PEZI</name>
<feature type="transmembrane region" description="Helical" evidence="1">
    <location>
        <begin position="30"/>
        <end position="50"/>
    </location>
</feature>
<keyword evidence="3" id="KW-1185">Reference proteome</keyword>
<evidence type="ECO:0000313" key="3">
    <source>
        <dbReference type="Proteomes" id="UP001283341"/>
    </source>
</evidence>
<feature type="transmembrane region" description="Helical" evidence="1">
    <location>
        <begin position="390"/>
        <end position="412"/>
    </location>
</feature>
<comment type="caution">
    <text evidence="2">The sequence shown here is derived from an EMBL/GenBank/DDBJ whole genome shotgun (WGS) entry which is preliminary data.</text>
</comment>
<evidence type="ECO:0000313" key="2">
    <source>
        <dbReference type="EMBL" id="KAK3314438.1"/>
    </source>
</evidence>
<dbReference type="PANTHER" id="PTHR35043:SF7">
    <property type="entry name" value="TRANSCRIPTION FACTOR DOMAIN-CONTAINING PROTEIN"/>
    <property type="match status" value="1"/>
</dbReference>
<dbReference type="EMBL" id="JAUEDM010000006">
    <property type="protein sequence ID" value="KAK3314438.1"/>
    <property type="molecule type" value="Genomic_DNA"/>
</dbReference>
<dbReference type="AlphaFoldDB" id="A0AAE0HWX3"/>
<keyword evidence="1" id="KW-0812">Transmembrane</keyword>
<organism evidence="2 3">
    <name type="scientific">Apodospora peruviana</name>
    <dbReference type="NCBI Taxonomy" id="516989"/>
    <lineage>
        <taxon>Eukaryota</taxon>
        <taxon>Fungi</taxon>
        <taxon>Dikarya</taxon>
        <taxon>Ascomycota</taxon>
        <taxon>Pezizomycotina</taxon>
        <taxon>Sordariomycetes</taxon>
        <taxon>Sordariomycetidae</taxon>
        <taxon>Sordariales</taxon>
        <taxon>Lasiosphaeriaceae</taxon>
        <taxon>Apodospora</taxon>
    </lineage>
</organism>
<dbReference type="Proteomes" id="UP001283341">
    <property type="component" value="Unassembled WGS sequence"/>
</dbReference>
<keyword evidence="1" id="KW-1133">Transmembrane helix</keyword>
<feature type="transmembrane region" description="Helical" evidence="1">
    <location>
        <begin position="419"/>
        <end position="439"/>
    </location>
</feature>
<gene>
    <name evidence="2" type="ORF">B0H66DRAFT_313243</name>
</gene>
<keyword evidence="1" id="KW-0472">Membrane</keyword>